<feature type="transmembrane region" description="Helical" evidence="1">
    <location>
        <begin position="52"/>
        <end position="78"/>
    </location>
</feature>
<dbReference type="Proteomes" id="UP001066276">
    <property type="component" value="Chromosome 4_1"/>
</dbReference>
<gene>
    <name evidence="2" type="ORF">NDU88_003361</name>
</gene>
<evidence type="ECO:0000313" key="2">
    <source>
        <dbReference type="EMBL" id="KAJ1171500.1"/>
    </source>
</evidence>
<comment type="caution">
    <text evidence="2">The sequence shown here is derived from an EMBL/GenBank/DDBJ whole genome shotgun (WGS) entry which is preliminary data.</text>
</comment>
<evidence type="ECO:0000313" key="3">
    <source>
        <dbReference type="Proteomes" id="UP001066276"/>
    </source>
</evidence>
<sequence length="152" mass="17835">MIDYVDGLPFGFSHLTYECMHLYEHYRRQEHSEIVSGGELMPFLSLIDAAPFLFNTGGFCACRISARVLLLLFSCTATQRRRRRRRIRVLCVTSFPGNGDARKQVNRFSYATKTPNTRLMSYFVSWQRRRQETSESDIYFKYLEQHSRGIAD</sequence>
<protein>
    <submittedName>
        <fullName evidence="2">Uncharacterized protein</fullName>
    </submittedName>
</protein>
<organism evidence="2 3">
    <name type="scientific">Pleurodeles waltl</name>
    <name type="common">Iberian ribbed newt</name>
    <dbReference type="NCBI Taxonomy" id="8319"/>
    <lineage>
        <taxon>Eukaryota</taxon>
        <taxon>Metazoa</taxon>
        <taxon>Chordata</taxon>
        <taxon>Craniata</taxon>
        <taxon>Vertebrata</taxon>
        <taxon>Euteleostomi</taxon>
        <taxon>Amphibia</taxon>
        <taxon>Batrachia</taxon>
        <taxon>Caudata</taxon>
        <taxon>Salamandroidea</taxon>
        <taxon>Salamandridae</taxon>
        <taxon>Pleurodelinae</taxon>
        <taxon>Pleurodeles</taxon>
    </lineage>
</organism>
<dbReference type="AlphaFoldDB" id="A0AAV7T538"/>
<evidence type="ECO:0000256" key="1">
    <source>
        <dbReference type="SAM" id="Phobius"/>
    </source>
</evidence>
<accession>A0AAV7T538</accession>
<keyword evidence="3" id="KW-1185">Reference proteome</keyword>
<keyword evidence="1" id="KW-0812">Transmembrane</keyword>
<reference evidence="2" key="1">
    <citation type="journal article" date="2022" name="bioRxiv">
        <title>Sequencing and chromosome-scale assembly of the giantPleurodeles waltlgenome.</title>
        <authorList>
            <person name="Brown T."/>
            <person name="Elewa A."/>
            <person name="Iarovenko S."/>
            <person name="Subramanian E."/>
            <person name="Araus A.J."/>
            <person name="Petzold A."/>
            <person name="Susuki M."/>
            <person name="Suzuki K.-i.T."/>
            <person name="Hayashi T."/>
            <person name="Toyoda A."/>
            <person name="Oliveira C."/>
            <person name="Osipova E."/>
            <person name="Leigh N.D."/>
            <person name="Simon A."/>
            <person name="Yun M.H."/>
        </authorList>
    </citation>
    <scope>NUCLEOTIDE SEQUENCE</scope>
    <source>
        <strain evidence="2">20211129_DDA</strain>
        <tissue evidence="2">Liver</tissue>
    </source>
</reference>
<proteinExistence type="predicted"/>
<keyword evidence="1" id="KW-0472">Membrane</keyword>
<name>A0AAV7T538_PLEWA</name>
<dbReference type="EMBL" id="JANPWB010000007">
    <property type="protein sequence ID" value="KAJ1171500.1"/>
    <property type="molecule type" value="Genomic_DNA"/>
</dbReference>
<keyword evidence="1" id="KW-1133">Transmembrane helix</keyword>